<dbReference type="RefSeq" id="WP_129692539.1">
    <property type="nucleotide sequence ID" value="NZ_CP033512.2"/>
</dbReference>
<dbReference type="GO" id="GO:0016887">
    <property type="term" value="F:ATP hydrolysis activity"/>
    <property type="evidence" value="ECO:0007669"/>
    <property type="project" value="InterPro"/>
</dbReference>
<gene>
    <name evidence="4" type="ORF">EER00_04850</name>
</gene>
<evidence type="ECO:0000313" key="4">
    <source>
        <dbReference type="EMBL" id="QHG90184.1"/>
    </source>
</evidence>
<dbReference type="PANTHER" id="PTHR42855">
    <property type="entry name" value="ABC TRANSPORTER ATP-BINDING SUBUNIT"/>
    <property type="match status" value="1"/>
</dbReference>
<dbReference type="SUPFAM" id="SSF52540">
    <property type="entry name" value="P-loop containing nucleoside triphosphate hydrolases"/>
    <property type="match status" value="2"/>
</dbReference>
<feature type="domain" description="ABC transporter" evidence="3">
    <location>
        <begin position="4"/>
        <end position="259"/>
    </location>
</feature>
<dbReference type="GO" id="GO:0005524">
    <property type="term" value="F:ATP binding"/>
    <property type="evidence" value="ECO:0007669"/>
    <property type="project" value="UniProtKB-KW"/>
</dbReference>
<reference evidence="5" key="1">
    <citation type="submission" date="2018-11" db="EMBL/GenBank/DDBJ databases">
        <title>The first complete genome sequence of Mycoplasma iowae strain 695.</title>
        <authorList>
            <person name="Ghanem M."/>
            <person name="El-Gazzar M."/>
        </authorList>
    </citation>
    <scope>NUCLEOTIDE SEQUENCE [LARGE SCALE GENOMIC DNA]</scope>
    <source>
        <strain evidence="5">695</strain>
    </source>
</reference>
<dbReference type="Pfam" id="PF12848">
    <property type="entry name" value="ABC_tran_Xtn"/>
    <property type="match status" value="1"/>
</dbReference>
<dbReference type="Gene3D" id="3.40.50.300">
    <property type="entry name" value="P-loop containing nucleotide triphosphate hydrolases"/>
    <property type="match status" value="2"/>
</dbReference>
<accession>A0A6P1LF43</accession>
<dbReference type="InterPro" id="IPR003439">
    <property type="entry name" value="ABC_transporter-like_ATP-bd"/>
</dbReference>
<evidence type="ECO:0000313" key="5">
    <source>
        <dbReference type="Proteomes" id="UP000464283"/>
    </source>
</evidence>
<protein>
    <submittedName>
        <fullName evidence="4">ATP-binding cassette domain-containing protein</fullName>
    </submittedName>
</protein>
<dbReference type="EMBL" id="CP033512">
    <property type="protein sequence ID" value="QHG90184.1"/>
    <property type="molecule type" value="Genomic_DNA"/>
</dbReference>
<keyword evidence="1" id="KW-0547">Nucleotide-binding</keyword>
<dbReference type="Proteomes" id="UP000464283">
    <property type="component" value="Chromosome"/>
</dbReference>
<evidence type="ECO:0000256" key="2">
    <source>
        <dbReference type="ARBA" id="ARBA00022840"/>
    </source>
</evidence>
<name>A0A6P1LF43_MALIO</name>
<dbReference type="InterPro" id="IPR017871">
    <property type="entry name" value="ABC_transporter-like_CS"/>
</dbReference>
<dbReference type="PANTHER" id="PTHR42855:SF2">
    <property type="entry name" value="DRUG RESISTANCE ABC TRANSPORTER,ATP-BINDING PROTEIN"/>
    <property type="match status" value="1"/>
</dbReference>
<dbReference type="SMART" id="SM00382">
    <property type="entry name" value="AAA"/>
    <property type="match status" value="2"/>
</dbReference>
<dbReference type="KEGG" id="miw:EER00_04850"/>
<dbReference type="FunFam" id="3.40.50.300:FF:000011">
    <property type="entry name" value="Putative ABC transporter ATP-binding component"/>
    <property type="match status" value="1"/>
</dbReference>
<dbReference type="PROSITE" id="PS00211">
    <property type="entry name" value="ABC_TRANSPORTER_1"/>
    <property type="match status" value="1"/>
</dbReference>
<dbReference type="AlphaFoldDB" id="A0A6P1LF43"/>
<proteinExistence type="predicted"/>
<dbReference type="CDD" id="cd03221">
    <property type="entry name" value="ABCF_EF-3"/>
    <property type="match status" value="2"/>
</dbReference>
<evidence type="ECO:0000256" key="1">
    <source>
        <dbReference type="ARBA" id="ARBA00022741"/>
    </source>
</evidence>
<keyword evidence="2 4" id="KW-0067">ATP-binding</keyword>
<feature type="domain" description="ABC transporter" evidence="3">
    <location>
        <begin position="320"/>
        <end position="518"/>
    </location>
</feature>
<organism evidence="4 5">
    <name type="scientific">Malacoplasma iowae 695</name>
    <dbReference type="NCBI Taxonomy" id="1048830"/>
    <lineage>
        <taxon>Bacteria</taxon>
        <taxon>Bacillati</taxon>
        <taxon>Mycoplasmatota</taxon>
        <taxon>Mycoplasmoidales</taxon>
        <taxon>Mycoplasmoidaceae</taxon>
        <taxon>Malacoplasma</taxon>
    </lineage>
</organism>
<sequence length="518" mass="59858">MSIIDVRNLTHSFGEKDVFKSAEFKLMAKEHIGLVGENGKGKSTFMKIIANKLMPDEGDIYLHPKIKIGYMDQHTELKSGETIFETLRHAFDWMSKKEEEMIKIYENLENIDEQNYDKELTRAGDIQNMLIYNGYYEIEEKIKQVASGLGVDSFGYDTLVDDLSGGQRTKILLTKLLLESPDVMLLDEPTNFLDEKHIEWLKNYLLNYENAFVLISHDLEFLNAVINVVYHFENHKLVRYKGNYENFKKVYELEKEKLIKAYDRQQDQIKKMETFIAKNKARASTTGRASSRQKMLDKIVRIELPNENKKSEFSFKECKAPTKNVLATTNLVTGYDKPLSKEININLLRGEKIVIVGANGIGKSTLLKSLIKDIKPISGKIEIGDYVLFGYFRQEEKYDNISCYEYAWEHFPYDKKTQQYIRKELAKVGLNKTHIDSKINSLSGGEQAKLRLAVLINNDSNVLVLDEPTNHLDKDSKDNLKKALQDYKGTLIFVCHEPEFYNDVATHVYDATNWSLKK</sequence>
<dbReference type="Pfam" id="PF00005">
    <property type="entry name" value="ABC_tran"/>
    <property type="match status" value="2"/>
</dbReference>
<evidence type="ECO:0000259" key="3">
    <source>
        <dbReference type="PROSITE" id="PS50893"/>
    </source>
</evidence>
<dbReference type="PROSITE" id="PS50893">
    <property type="entry name" value="ABC_TRANSPORTER_2"/>
    <property type="match status" value="2"/>
</dbReference>
<dbReference type="InterPro" id="IPR032781">
    <property type="entry name" value="ABC_tran_Xtn"/>
</dbReference>
<dbReference type="InterPro" id="IPR027417">
    <property type="entry name" value="P-loop_NTPase"/>
</dbReference>
<dbReference type="GeneID" id="96866504"/>
<dbReference type="InterPro" id="IPR051309">
    <property type="entry name" value="ABCF_ATPase"/>
</dbReference>
<dbReference type="InterPro" id="IPR003593">
    <property type="entry name" value="AAA+_ATPase"/>
</dbReference>